<protein>
    <submittedName>
        <fullName evidence="1">Uncharacterized protein</fullName>
    </submittedName>
</protein>
<organism evidence="1 2">
    <name type="scientific">Mucor velutinosus</name>
    <dbReference type="NCBI Taxonomy" id="708070"/>
    <lineage>
        <taxon>Eukaryota</taxon>
        <taxon>Fungi</taxon>
        <taxon>Fungi incertae sedis</taxon>
        <taxon>Mucoromycota</taxon>
        <taxon>Mucoromycotina</taxon>
        <taxon>Mucoromycetes</taxon>
        <taxon>Mucorales</taxon>
        <taxon>Mucorineae</taxon>
        <taxon>Mucoraceae</taxon>
        <taxon>Mucor</taxon>
    </lineage>
</organism>
<comment type="caution">
    <text evidence="1">The sequence shown here is derived from an EMBL/GenBank/DDBJ whole genome shotgun (WGS) entry which is preliminary data.</text>
</comment>
<evidence type="ECO:0000313" key="2">
    <source>
        <dbReference type="Proteomes" id="UP001304243"/>
    </source>
</evidence>
<dbReference type="GeneID" id="89950578"/>
<accession>A0AAN7DQL7</accession>
<dbReference type="Proteomes" id="UP001304243">
    <property type="component" value="Unassembled WGS sequence"/>
</dbReference>
<dbReference type="EMBL" id="JASEJX010000009">
    <property type="protein sequence ID" value="KAK4521008.1"/>
    <property type="molecule type" value="Genomic_DNA"/>
</dbReference>
<dbReference type="AlphaFoldDB" id="A0AAN7DQL7"/>
<gene>
    <name evidence="1" type="ORF">ATC70_006892</name>
</gene>
<evidence type="ECO:0000313" key="1">
    <source>
        <dbReference type="EMBL" id="KAK4521008.1"/>
    </source>
</evidence>
<proteinExistence type="predicted"/>
<dbReference type="RefSeq" id="XP_064687674.1">
    <property type="nucleotide sequence ID" value="XM_064826160.1"/>
</dbReference>
<name>A0AAN7DQL7_9FUNG</name>
<reference evidence="1 2" key="1">
    <citation type="submission" date="2022-11" db="EMBL/GenBank/DDBJ databases">
        <title>Mucor velutinosus strain NIH1002 WGS.</title>
        <authorList>
            <person name="Subramanian P."/>
            <person name="Mullikin J.C."/>
            <person name="Segre J.A."/>
            <person name="Zelazny A.M."/>
        </authorList>
    </citation>
    <scope>NUCLEOTIDE SEQUENCE [LARGE SCALE GENOMIC DNA]</scope>
    <source>
        <strain evidence="1 2">NIH1002</strain>
    </source>
</reference>
<keyword evidence="2" id="KW-1185">Reference proteome</keyword>
<sequence length="187" mass="20866">MLTSNRFICQNPLYLTLPDPPPFTTAGLTEVFDSYWQDQVDRQLAAAAVSGTQTLLRACRPSVSRPDPILYLPIGRSARSRLVRWRLGRFTNMREECPCTTGEFISRDHFLTCRALDHTLFDALPPAPPGIHRIDHALNCLPDKASAGPPYFWSALLLLLHAIDCLVHPLAVIPPDPDPGSLWFSAH</sequence>